<dbReference type="STRING" id="406818.XBJ1_2593"/>
<proteinExistence type="predicted"/>
<evidence type="ECO:0000313" key="3">
    <source>
        <dbReference type="Proteomes" id="UP000002045"/>
    </source>
</evidence>
<dbReference type="EMBL" id="FN667741">
    <property type="protein sequence ID" value="CBJ81717.1"/>
    <property type="molecule type" value="Genomic_DNA"/>
</dbReference>
<evidence type="ECO:0000313" key="2">
    <source>
        <dbReference type="EMBL" id="CBJ81717.1"/>
    </source>
</evidence>
<sequence>MVLHIRHNAGNLAFYPDNTTSFMYAIYVISLEWITICSAYDQIILSVTLVNHAK</sequence>
<name>D3V7A5_XENBS</name>
<organism evidence="2 3">
    <name type="scientific">Xenorhabdus bovienii (strain SS-2004)</name>
    <name type="common">Xenorhabdus nematophila subsp. bovienii</name>
    <dbReference type="NCBI Taxonomy" id="406818"/>
    <lineage>
        <taxon>Bacteria</taxon>
        <taxon>Pseudomonadati</taxon>
        <taxon>Pseudomonadota</taxon>
        <taxon>Gammaproteobacteria</taxon>
        <taxon>Enterobacterales</taxon>
        <taxon>Morganellaceae</taxon>
        <taxon>Xenorhabdus</taxon>
    </lineage>
</organism>
<feature type="transmembrane region" description="Helical" evidence="1">
    <location>
        <begin position="24"/>
        <end position="50"/>
    </location>
</feature>
<dbReference type="KEGG" id="xbo:XBJ1_2593"/>
<gene>
    <name evidence="2" type="ordered locus">XBJ1_2593</name>
</gene>
<protein>
    <submittedName>
        <fullName evidence="2">Uncharacterized protein</fullName>
    </submittedName>
</protein>
<reference evidence="2" key="1">
    <citation type="journal article" date="2011" name="PLoS ONE">
        <title>The entomopathogenic bacterial endosymbionts xenorhabdus and photorhabdus: convergent lifestyles from divergent genomes.</title>
        <authorList>
            <person name="Chaston J.M."/>
            <person name="Suen G."/>
            <person name="Tucker S.L."/>
            <person name="Andersen A.W."/>
            <person name="Bhasin A."/>
            <person name="Bode E."/>
            <person name="Bode H.B."/>
            <person name="Brachmann A.O."/>
            <person name="Cowles C.E."/>
            <person name="Cowles K.N."/>
            <person name="Darby C."/>
            <person name="de Leon L."/>
            <person name="Drace K."/>
            <person name="Du Z."/>
            <person name="Givaudan A."/>
            <person name="Herbert Tran E.E."/>
            <person name="Jewell K.A."/>
            <person name="Knack J.J."/>
            <person name="Krasomil-Osterfeld K.C."/>
            <person name="Kukor R."/>
            <person name="Lanois A."/>
            <person name="Latreille P."/>
            <person name="Leimgruber N.K."/>
            <person name="Lipke C.M."/>
            <person name="Liu R."/>
            <person name="Lu X."/>
            <person name="Martens E.C."/>
            <person name="Marri P.R."/>
            <person name="Medigue C."/>
            <person name="Menard M.L."/>
            <person name="Miller N.M."/>
            <person name="Morales-Soto N."/>
            <person name="Norton S."/>
            <person name="Ogier J.C."/>
            <person name="Orchard S.S."/>
            <person name="Park D."/>
            <person name="Park Y."/>
            <person name="Qurollo B.A."/>
            <person name="Sugar D.R."/>
            <person name="Richards G.R."/>
            <person name="Rouy Z."/>
            <person name="Slominski B."/>
            <person name="Slominski K."/>
            <person name="Snyder H."/>
            <person name="Tjaden B.C."/>
            <person name="van der Hoeven R."/>
            <person name="Welch R.D."/>
            <person name="Wheeler C."/>
            <person name="Xiang B."/>
            <person name="Barbazuk B."/>
            <person name="Gaudriault S."/>
            <person name="Goodner B."/>
            <person name="Slater S.C."/>
            <person name="Forst S."/>
            <person name="Goldman B.S."/>
            <person name="Goodrich-Blair H."/>
        </authorList>
    </citation>
    <scope>NUCLEOTIDE SEQUENCE [LARGE SCALE GENOMIC DNA]</scope>
    <source>
        <strain evidence="2">SS-2004</strain>
    </source>
</reference>
<dbReference type="Proteomes" id="UP000002045">
    <property type="component" value="Chromosome"/>
</dbReference>
<dbReference type="AlphaFoldDB" id="D3V7A5"/>
<keyword evidence="1" id="KW-0812">Transmembrane</keyword>
<evidence type="ECO:0000256" key="1">
    <source>
        <dbReference type="SAM" id="Phobius"/>
    </source>
</evidence>
<keyword evidence="1" id="KW-1133">Transmembrane helix</keyword>
<dbReference type="HOGENOM" id="CLU_213457_0_0_6"/>
<accession>D3V7A5</accession>
<keyword evidence="1" id="KW-0472">Membrane</keyword>